<protein>
    <submittedName>
        <fullName evidence="2">Uncharacterized protein</fullName>
    </submittedName>
</protein>
<evidence type="ECO:0000313" key="2">
    <source>
        <dbReference type="EMBL" id="GHH77285.1"/>
    </source>
</evidence>
<gene>
    <name evidence="2" type="ORF">GCM10017772_37880</name>
</gene>
<evidence type="ECO:0000313" key="3">
    <source>
        <dbReference type="Proteomes" id="UP000627369"/>
    </source>
</evidence>
<keyword evidence="3" id="KW-1185">Reference proteome</keyword>
<proteinExistence type="predicted"/>
<feature type="region of interest" description="Disordered" evidence="1">
    <location>
        <begin position="79"/>
        <end position="99"/>
    </location>
</feature>
<dbReference type="AlphaFoldDB" id="A0A919G3D3"/>
<dbReference type="Proteomes" id="UP000627369">
    <property type="component" value="Unassembled WGS sequence"/>
</dbReference>
<reference evidence="2" key="2">
    <citation type="submission" date="2020-09" db="EMBL/GenBank/DDBJ databases">
        <authorList>
            <person name="Sun Q."/>
            <person name="Zhou Y."/>
        </authorList>
    </citation>
    <scope>NUCLEOTIDE SEQUENCE</scope>
    <source>
        <strain evidence="2">CGMCC 4.7398</strain>
    </source>
</reference>
<name>A0A919G3D3_9MICO</name>
<sequence>MINNLLIAGIRDWVMLDKVTWEVMQGDLSEESRTATLRTLELLYTDGLMVPGDLAESGLRDWPGSVAAWLVRSREELERLGRKPPTTTRTRGSPETTPSATCDTVEHLGYDVGCEALNEQGLQWAVPRRGDLLHGRPSAWTGPRTPHPGRRHHLR</sequence>
<comment type="caution">
    <text evidence="2">The sequence shown here is derived from an EMBL/GenBank/DDBJ whole genome shotgun (WGS) entry which is preliminary data.</text>
</comment>
<accession>A0A919G3D3</accession>
<feature type="compositionally biased region" description="Low complexity" evidence="1">
    <location>
        <begin position="83"/>
        <end position="98"/>
    </location>
</feature>
<reference evidence="2" key="1">
    <citation type="journal article" date="2014" name="Int. J. Syst. Evol. Microbiol.">
        <title>Complete genome sequence of Corynebacterium casei LMG S-19264T (=DSM 44701T), isolated from a smear-ripened cheese.</title>
        <authorList>
            <consortium name="US DOE Joint Genome Institute (JGI-PGF)"/>
            <person name="Walter F."/>
            <person name="Albersmeier A."/>
            <person name="Kalinowski J."/>
            <person name="Ruckert C."/>
        </authorList>
    </citation>
    <scope>NUCLEOTIDE SEQUENCE</scope>
    <source>
        <strain evidence="2">CGMCC 4.7398</strain>
    </source>
</reference>
<dbReference type="EMBL" id="BNAS01000006">
    <property type="protein sequence ID" value="GHH77285.1"/>
    <property type="molecule type" value="Genomic_DNA"/>
</dbReference>
<dbReference type="RefSeq" id="WP_189670853.1">
    <property type="nucleotide sequence ID" value="NZ_BNAS01000006.1"/>
</dbReference>
<organism evidence="2 3">
    <name type="scientific">Promicromonospora soli</name>
    <dbReference type="NCBI Taxonomy" id="2035533"/>
    <lineage>
        <taxon>Bacteria</taxon>
        <taxon>Bacillati</taxon>
        <taxon>Actinomycetota</taxon>
        <taxon>Actinomycetes</taxon>
        <taxon>Micrococcales</taxon>
        <taxon>Promicromonosporaceae</taxon>
        <taxon>Promicromonospora</taxon>
    </lineage>
</organism>
<evidence type="ECO:0000256" key="1">
    <source>
        <dbReference type="SAM" id="MobiDB-lite"/>
    </source>
</evidence>
<feature type="region of interest" description="Disordered" evidence="1">
    <location>
        <begin position="134"/>
        <end position="155"/>
    </location>
</feature>